<keyword evidence="3" id="KW-1185">Reference proteome</keyword>
<dbReference type="InterPro" id="IPR012337">
    <property type="entry name" value="RNaseH-like_sf"/>
</dbReference>
<proteinExistence type="predicted"/>
<dbReference type="PaxDb" id="67767-A0A0J7KGB4"/>
<dbReference type="STRING" id="67767.A0A0J7KGB4"/>
<dbReference type="Proteomes" id="UP000036403">
    <property type="component" value="Unassembled WGS sequence"/>
</dbReference>
<comment type="caution">
    <text evidence="2">The sequence shown here is derived from an EMBL/GenBank/DDBJ whole genome shotgun (WGS) entry which is preliminary data.</text>
</comment>
<reference evidence="2 3" key="1">
    <citation type="submission" date="2015-04" db="EMBL/GenBank/DDBJ databases">
        <title>Lasius niger genome sequencing.</title>
        <authorList>
            <person name="Konorov E.A."/>
            <person name="Nikitin M.A."/>
            <person name="Kirill M.V."/>
            <person name="Chang P."/>
        </authorList>
    </citation>
    <scope>NUCLEOTIDE SEQUENCE [LARGE SCALE GENOMIC DNA]</scope>
    <source>
        <tissue evidence="2">Whole</tissue>
    </source>
</reference>
<protein>
    <submittedName>
        <fullName evidence="2">Pol-like protein</fullName>
    </submittedName>
</protein>
<feature type="domain" description="RNase H type-1" evidence="1">
    <location>
        <begin position="134"/>
        <end position="268"/>
    </location>
</feature>
<dbReference type="CDD" id="cd09276">
    <property type="entry name" value="Rnase_HI_RT_non_LTR"/>
    <property type="match status" value="1"/>
</dbReference>
<evidence type="ECO:0000259" key="1">
    <source>
        <dbReference type="PROSITE" id="PS50879"/>
    </source>
</evidence>
<dbReference type="InterPro" id="IPR002156">
    <property type="entry name" value="RNaseH_domain"/>
</dbReference>
<dbReference type="EMBL" id="LBMM01007989">
    <property type="protein sequence ID" value="KMQ89246.1"/>
    <property type="molecule type" value="Genomic_DNA"/>
</dbReference>
<dbReference type="SUPFAM" id="SSF53098">
    <property type="entry name" value="Ribonuclease H-like"/>
    <property type="match status" value="1"/>
</dbReference>
<dbReference type="PROSITE" id="PS50879">
    <property type="entry name" value="RNASE_H_1"/>
    <property type="match status" value="1"/>
</dbReference>
<evidence type="ECO:0000313" key="2">
    <source>
        <dbReference type="EMBL" id="KMQ89246.1"/>
    </source>
</evidence>
<dbReference type="OrthoDB" id="7700353at2759"/>
<sequence length="421" mass="47893">MEYKCLTFPLNNSSIMSQLNKIQYQAIRLCLGLRRTTPTNIILAEAAEPPLRIRFEYLTSKYTLKIFSLDTHPVIDKLYALLWYSRNSRKKDPSDHEALISFPDVIITTDKEAEEIKNSFLPQIMFMNIYSTLLNSHTVFYTDASKTAPGNYVGFAVYSPSPHIQLLFKTSSYSSVFTAEALAILYALKHILSHSVLHSVIFTDSQSVTEALISLNLGHSYNYIIHSIRQKLHEINLAGLSNKIVWIPAHSLILGNETADHLAKRAITDGQLVPDLLPHSDLFTIPREDLIRNTTNHLKTQGTHKGKTYFNSFEEFKLKPWLKKIKSGREGIVTCCRIRSCHYALNHSLHRCNLITDPSCPCGFPIQDADHIFWDCPIPADSRTTLLNRLLKLKKYPPYKIQDLLINPSGVIRVKSLNLSI</sequence>
<name>A0A0J7KGB4_LASNI</name>
<evidence type="ECO:0000313" key="3">
    <source>
        <dbReference type="Proteomes" id="UP000036403"/>
    </source>
</evidence>
<accession>A0A0J7KGB4</accession>
<dbReference type="GO" id="GO:0004523">
    <property type="term" value="F:RNA-DNA hybrid ribonuclease activity"/>
    <property type="evidence" value="ECO:0007669"/>
    <property type="project" value="InterPro"/>
</dbReference>
<gene>
    <name evidence="2" type="ORF">RF55_11142</name>
</gene>
<dbReference type="Pfam" id="PF00075">
    <property type="entry name" value="RNase_H"/>
    <property type="match status" value="1"/>
</dbReference>
<dbReference type="Gene3D" id="3.30.420.10">
    <property type="entry name" value="Ribonuclease H-like superfamily/Ribonuclease H"/>
    <property type="match status" value="1"/>
</dbReference>
<dbReference type="GO" id="GO:0003676">
    <property type="term" value="F:nucleic acid binding"/>
    <property type="evidence" value="ECO:0007669"/>
    <property type="project" value="InterPro"/>
</dbReference>
<organism evidence="2 3">
    <name type="scientific">Lasius niger</name>
    <name type="common">Black garden ant</name>
    <dbReference type="NCBI Taxonomy" id="67767"/>
    <lineage>
        <taxon>Eukaryota</taxon>
        <taxon>Metazoa</taxon>
        <taxon>Ecdysozoa</taxon>
        <taxon>Arthropoda</taxon>
        <taxon>Hexapoda</taxon>
        <taxon>Insecta</taxon>
        <taxon>Pterygota</taxon>
        <taxon>Neoptera</taxon>
        <taxon>Endopterygota</taxon>
        <taxon>Hymenoptera</taxon>
        <taxon>Apocrita</taxon>
        <taxon>Aculeata</taxon>
        <taxon>Formicoidea</taxon>
        <taxon>Formicidae</taxon>
        <taxon>Formicinae</taxon>
        <taxon>Lasius</taxon>
        <taxon>Lasius</taxon>
    </lineage>
</organism>
<dbReference type="InterPro" id="IPR036397">
    <property type="entry name" value="RNaseH_sf"/>
</dbReference>
<dbReference type="AlphaFoldDB" id="A0A0J7KGB4"/>